<feature type="transmembrane region" description="Helical" evidence="6">
    <location>
        <begin position="183"/>
        <end position="200"/>
    </location>
</feature>
<dbReference type="Pfam" id="PF01943">
    <property type="entry name" value="Polysacc_synt"/>
    <property type="match status" value="1"/>
</dbReference>
<dbReference type="InterPro" id="IPR050833">
    <property type="entry name" value="Poly_Biosynth_Transport"/>
</dbReference>
<feature type="transmembrane region" description="Helical" evidence="6">
    <location>
        <begin position="37"/>
        <end position="61"/>
    </location>
</feature>
<keyword evidence="8" id="KW-1185">Reference proteome</keyword>
<name>A0A552U9I2_9SPHN</name>
<evidence type="ECO:0000313" key="7">
    <source>
        <dbReference type="EMBL" id="TRW14876.1"/>
    </source>
</evidence>
<evidence type="ECO:0000256" key="3">
    <source>
        <dbReference type="ARBA" id="ARBA00022692"/>
    </source>
</evidence>
<comment type="subcellular location">
    <subcellularLocation>
        <location evidence="1">Cell membrane</location>
        <topology evidence="1">Multi-pass membrane protein</topology>
    </subcellularLocation>
</comment>
<evidence type="ECO:0000256" key="2">
    <source>
        <dbReference type="ARBA" id="ARBA00022475"/>
    </source>
</evidence>
<feature type="transmembrane region" description="Helical" evidence="6">
    <location>
        <begin position="154"/>
        <end position="177"/>
    </location>
</feature>
<dbReference type="GO" id="GO:0005886">
    <property type="term" value="C:plasma membrane"/>
    <property type="evidence" value="ECO:0007669"/>
    <property type="project" value="UniProtKB-SubCell"/>
</dbReference>
<feature type="transmembrane region" description="Helical" evidence="6">
    <location>
        <begin position="81"/>
        <end position="102"/>
    </location>
</feature>
<feature type="transmembrane region" description="Helical" evidence="6">
    <location>
        <begin position="221"/>
        <end position="240"/>
    </location>
</feature>
<keyword evidence="2" id="KW-1003">Cell membrane</keyword>
<feature type="transmembrane region" description="Helical" evidence="6">
    <location>
        <begin position="398"/>
        <end position="419"/>
    </location>
</feature>
<dbReference type="PANTHER" id="PTHR30250:SF26">
    <property type="entry name" value="PSMA PROTEIN"/>
    <property type="match status" value="1"/>
</dbReference>
<feature type="transmembrane region" description="Helical" evidence="6">
    <location>
        <begin position="431"/>
        <end position="450"/>
    </location>
</feature>
<proteinExistence type="predicted"/>
<keyword evidence="3 6" id="KW-0812">Transmembrane</keyword>
<evidence type="ECO:0000256" key="1">
    <source>
        <dbReference type="ARBA" id="ARBA00004651"/>
    </source>
</evidence>
<evidence type="ECO:0000256" key="5">
    <source>
        <dbReference type="ARBA" id="ARBA00023136"/>
    </source>
</evidence>
<protein>
    <submittedName>
        <fullName evidence="7">Oligosaccharide flippase family protein</fullName>
    </submittedName>
</protein>
<dbReference type="InterPro" id="IPR002797">
    <property type="entry name" value="Polysacc_synth"/>
</dbReference>
<feature type="transmembrane region" description="Helical" evidence="6">
    <location>
        <begin position="260"/>
        <end position="286"/>
    </location>
</feature>
<dbReference type="Proteomes" id="UP000317894">
    <property type="component" value="Unassembled WGS sequence"/>
</dbReference>
<dbReference type="EMBL" id="VJWA01000002">
    <property type="protein sequence ID" value="TRW14876.1"/>
    <property type="molecule type" value="Genomic_DNA"/>
</dbReference>
<dbReference type="OrthoDB" id="7605542at2"/>
<evidence type="ECO:0000313" key="8">
    <source>
        <dbReference type="Proteomes" id="UP000317894"/>
    </source>
</evidence>
<evidence type="ECO:0000256" key="6">
    <source>
        <dbReference type="SAM" id="Phobius"/>
    </source>
</evidence>
<evidence type="ECO:0000256" key="4">
    <source>
        <dbReference type="ARBA" id="ARBA00022989"/>
    </source>
</evidence>
<organism evidence="7 8">
    <name type="scientific">Glacieibacterium frigidum</name>
    <dbReference type="NCBI Taxonomy" id="2593303"/>
    <lineage>
        <taxon>Bacteria</taxon>
        <taxon>Pseudomonadati</taxon>
        <taxon>Pseudomonadota</taxon>
        <taxon>Alphaproteobacteria</taxon>
        <taxon>Sphingomonadales</taxon>
        <taxon>Sphingosinicellaceae</taxon>
        <taxon>Glacieibacterium</taxon>
    </lineage>
</organism>
<accession>A0A552U9I2</accession>
<keyword evidence="5 6" id="KW-0472">Membrane</keyword>
<feature type="transmembrane region" description="Helical" evidence="6">
    <location>
        <begin position="369"/>
        <end position="392"/>
    </location>
</feature>
<reference evidence="7 8" key="1">
    <citation type="submission" date="2019-07" db="EMBL/GenBank/DDBJ databases">
        <title>Novel species isolated from glacier.</title>
        <authorList>
            <person name="Liu Q."/>
            <person name="Xin Y.-H."/>
        </authorList>
    </citation>
    <scope>NUCLEOTIDE SEQUENCE [LARGE SCALE GENOMIC DNA]</scope>
    <source>
        <strain evidence="7 8">LB1R16</strain>
    </source>
</reference>
<gene>
    <name evidence="7" type="ORF">FMM06_14490</name>
</gene>
<keyword evidence="4 6" id="KW-1133">Transmembrane helix</keyword>
<sequence>MSTRRNIVANYIGQGVAAVVSLAVVPIYIRYLGIEAYGLVGLFATLQVWMTLLDLGMTPTLGREMARYTAGRASIQFIRDLLRSLEILVFGLAAIIAVALYLASDWIARDWLDPGALGVGEVARALALVGVVIALRFCEGIYRSAIIGLQQQVWLNVAGVTLALLRSGGAVALLTQLPTIDAFFIWQGVISLVTLLAYAAKLHFGLPRAARRPRFSLDALRTVRGFAGGIFATTILAVLLTQVDKLLLSRLLSLADFGYYMIASTVTGGILIIIGPVLQAVYPALVRLVAGGDDARLASNYHTASQVMTVLLGPAALTLIFFADGVILAWSGDAKLVVHTAPILAALAVGTFLNALMQVPHHLQLAAGWTSLALYTNVVAVVLLVPALLWGVPRYGPVAAAVIWAVLNAGYVVTTIPIMHRRLLRGEQARWYLADVALPLAAAALVFGAGSWLADQLVLDRLAWLVFLPVVAGLALVAAVLAASALRQRLFAAFAEVARRRRLSPSRLPPGAAPK</sequence>
<dbReference type="RefSeq" id="WP_144335046.1">
    <property type="nucleotide sequence ID" value="NZ_VJWA01000002.1"/>
</dbReference>
<dbReference type="AlphaFoldDB" id="A0A552U9I2"/>
<feature type="transmembrane region" description="Helical" evidence="6">
    <location>
        <begin position="307"/>
        <end position="330"/>
    </location>
</feature>
<dbReference type="PANTHER" id="PTHR30250">
    <property type="entry name" value="PST FAMILY PREDICTED COLANIC ACID TRANSPORTER"/>
    <property type="match status" value="1"/>
</dbReference>
<feature type="transmembrane region" description="Helical" evidence="6">
    <location>
        <begin position="122"/>
        <end position="142"/>
    </location>
</feature>
<comment type="caution">
    <text evidence="7">The sequence shown here is derived from an EMBL/GenBank/DDBJ whole genome shotgun (WGS) entry which is preliminary data.</text>
</comment>
<feature type="transmembrane region" description="Helical" evidence="6">
    <location>
        <begin position="462"/>
        <end position="486"/>
    </location>
</feature>
<feature type="transmembrane region" description="Helical" evidence="6">
    <location>
        <begin position="12"/>
        <end position="31"/>
    </location>
</feature>
<feature type="transmembrane region" description="Helical" evidence="6">
    <location>
        <begin position="336"/>
        <end position="357"/>
    </location>
</feature>